<evidence type="ECO:0000313" key="1">
    <source>
        <dbReference type="EMBL" id="BAO05137.1"/>
    </source>
</evidence>
<proteinExistence type="predicted"/>
<reference evidence="1" key="1">
    <citation type="submission" date="2013-10" db="EMBL/GenBank/DDBJ databases">
        <title>Draft genome sequence of Clostridium botulinum type B strain Osaka05.</title>
        <authorList>
            <person name="Sakaguchi Y."/>
            <person name="Hosomi K."/>
            <person name="Uchiyama J."/>
            <person name="Ogura Y."/>
            <person name="Sakaguchi M."/>
            <person name="Kohda T."/>
            <person name="Mukamoto M."/>
            <person name="Misawa N."/>
            <person name="Matsuzaki S."/>
            <person name="Hayashi T."/>
            <person name="Kozaki S."/>
        </authorList>
    </citation>
    <scope>NUCLEOTIDE SEQUENCE</scope>
    <source>
        <strain evidence="1">Osaka05</strain>
    </source>
</reference>
<protein>
    <submittedName>
        <fullName evidence="1">Uncharacterized protein</fullName>
    </submittedName>
</protein>
<sequence length="224" mass="26460">MSHFTVGVLTKEEEKSLEDLLVPYQENNMENCPKEYLEFNECDKSELEEYEQHKSDYATLDEFMYEYYGYEKDEKTGKYGYWHNPNAKWDWYVVGGRWPNMLLTNEGIRVNSAKLKDIDWDSMSDQSQKKAKSLWDSNPQGIERYFAGIQKDDTRDSFIKKQAEFKTYAVITPNGEWYSKGKMGWFGCSSESNEESTNWDLSFYNKFIKDADQELVLTIVDCHI</sequence>
<name>A0A060N5I0_CLOBO</name>
<accession>A0A060N5I0</accession>
<dbReference type="EMBL" id="BA000059">
    <property type="protein sequence ID" value="BAO05137.1"/>
    <property type="molecule type" value="Genomic_DNA"/>
</dbReference>
<dbReference type="Proteomes" id="UP000054164">
    <property type="component" value="Unassembled WGS sequence"/>
</dbReference>
<organism evidence="1">
    <name type="scientific">Clostridium botulinum B str. Osaka05</name>
    <dbReference type="NCBI Taxonomy" id="1407017"/>
    <lineage>
        <taxon>Bacteria</taxon>
        <taxon>Bacillati</taxon>
        <taxon>Bacillota</taxon>
        <taxon>Clostridia</taxon>
        <taxon>Eubacteriales</taxon>
        <taxon>Clostridiaceae</taxon>
        <taxon>Clostridium</taxon>
    </lineage>
</organism>
<dbReference type="AlphaFoldDB" id="A0A060N5I0"/>
<dbReference type="RefSeq" id="WP_030032295.1">
    <property type="nucleotide sequence ID" value="NZ_BA000059.1"/>
</dbReference>
<gene>
    <name evidence="1" type="ORF">CBO05P2_112</name>
</gene>
<dbReference type="HOGENOM" id="CLU_1197820_0_0_9"/>